<name>A0A016T1X5_9BILA</name>
<protein>
    <submittedName>
        <fullName evidence="1">Uncharacterized protein</fullName>
    </submittedName>
</protein>
<reference evidence="2" key="1">
    <citation type="journal article" date="2015" name="Nat. Genet.">
        <title>The genome and transcriptome of the zoonotic hookworm Ancylostoma ceylanicum identify infection-specific gene families.</title>
        <authorList>
            <person name="Schwarz E.M."/>
            <person name="Hu Y."/>
            <person name="Antoshechkin I."/>
            <person name="Miller M.M."/>
            <person name="Sternberg P.W."/>
            <person name="Aroian R.V."/>
        </authorList>
    </citation>
    <scope>NUCLEOTIDE SEQUENCE</scope>
    <source>
        <strain evidence="2">HY135</strain>
    </source>
</reference>
<accession>A0A016T1X5</accession>
<evidence type="ECO:0000313" key="2">
    <source>
        <dbReference type="Proteomes" id="UP000024635"/>
    </source>
</evidence>
<dbReference type="AlphaFoldDB" id="A0A016T1X5"/>
<sequence length="133" mass="13995">MRCCAYSLAVFILADAQFNIPIPFGNIGLKKSSDGNLEITSNEGFSLFGFGGKRNLKLVAGNGTFNVEKEDIGIVNGSEYGGSGAFSFDKQRGIDVGQNVTLGGQTAVGGPGREGNFLMDLLHAIQNLTKKSS</sequence>
<proteinExistence type="predicted"/>
<dbReference type="Proteomes" id="UP000024635">
    <property type="component" value="Unassembled WGS sequence"/>
</dbReference>
<organism evidence="1 2">
    <name type="scientific">Ancylostoma ceylanicum</name>
    <dbReference type="NCBI Taxonomy" id="53326"/>
    <lineage>
        <taxon>Eukaryota</taxon>
        <taxon>Metazoa</taxon>
        <taxon>Ecdysozoa</taxon>
        <taxon>Nematoda</taxon>
        <taxon>Chromadorea</taxon>
        <taxon>Rhabditida</taxon>
        <taxon>Rhabditina</taxon>
        <taxon>Rhabditomorpha</taxon>
        <taxon>Strongyloidea</taxon>
        <taxon>Ancylostomatidae</taxon>
        <taxon>Ancylostomatinae</taxon>
        <taxon>Ancylostoma</taxon>
    </lineage>
</organism>
<dbReference type="EMBL" id="JARK01001480">
    <property type="protein sequence ID" value="EYB97003.1"/>
    <property type="molecule type" value="Genomic_DNA"/>
</dbReference>
<dbReference type="OrthoDB" id="5802376at2759"/>
<gene>
    <name evidence="1" type="primary">Acey_s0144.g2454</name>
    <name evidence="1" type="synonym">Acey-F40H3.3</name>
    <name evidence="1" type="ORF">Y032_0144g2454</name>
</gene>
<comment type="caution">
    <text evidence="1">The sequence shown here is derived from an EMBL/GenBank/DDBJ whole genome shotgun (WGS) entry which is preliminary data.</text>
</comment>
<keyword evidence="2" id="KW-1185">Reference proteome</keyword>
<evidence type="ECO:0000313" key="1">
    <source>
        <dbReference type="EMBL" id="EYB97003.1"/>
    </source>
</evidence>